<evidence type="ECO:0000256" key="7">
    <source>
        <dbReference type="ARBA" id="ARBA00023163"/>
    </source>
</evidence>
<comment type="caution">
    <text evidence="12">The sequence shown here is derived from an EMBL/GenBank/DDBJ whole genome shotgun (WGS) entry which is preliminary data.</text>
</comment>
<keyword evidence="2" id="KW-0963">Cytoplasm</keyword>
<dbReference type="InterPro" id="IPR001867">
    <property type="entry name" value="OmpR/PhoB-type_DNA-bd"/>
</dbReference>
<dbReference type="SUPFAM" id="SSF52172">
    <property type="entry name" value="CheY-like"/>
    <property type="match status" value="1"/>
</dbReference>
<evidence type="ECO:0000256" key="6">
    <source>
        <dbReference type="ARBA" id="ARBA00023125"/>
    </source>
</evidence>
<dbReference type="Proteomes" id="UP001597214">
    <property type="component" value="Unassembled WGS sequence"/>
</dbReference>
<keyword evidence="6 9" id="KW-0238">DNA-binding</keyword>
<dbReference type="InterPro" id="IPR016032">
    <property type="entry name" value="Sig_transdc_resp-reg_C-effctor"/>
</dbReference>
<dbReference type="Gene3D" id="1.10.10.10">
    <property type="entry name" value="Winged helix-like DNA-binding domain superfamily/Winged helix DNA-binding domain"/>
    <property type="match status" value="1"/>
</dbReference>
<keyword evidence="4" id="KW-0902">Two-component regulatory system</keyword>
<feature type="domain" description="OmpR/PhoB-type" evidence="11">
    <location>
        <begin position="132"/>
        <end position="231"/>
    </location>
</feature>
<dbReference type="PANTHER" id="PTHR48111">
    <property type="entry name" value="REGULATOR OF RPOS"/>
    <property type="match status" value="1"/>
</dbReference>
<comment type="subcellular location">
    <subcellularLocation>
        <location evidence="1">Cytoplasm</location>
    </subcellularLocation>
</comment>
<dbReference type="PROSITE" id="PS50110">
    <property type="entry name" value="RESPONSE_REGULATORY"/>
    <property type="match status" value="1"/>
</dbReference>
<evidence type="ECO:0000256" key="9">
    <source>
        <dbReference type="PROSITE-ProRule" id="PRU01091"/>
    </source>
</evidence>
<gene>
    <name evidence="12" type="ORF">ACFSCX_07995</name>
</gene>
<dbReference type="Pfam" id="PF00072">
    <property type="entry name" value="Response_reg"/>
    <property type="match status" value="1"/>
</dbReference>
<dbReference type="EMBL" id="JBHUEM010000008">
    <property type="protein sequence ID" value="MFD1736505.1"/>
    <property type="molecule type" value="Genomic_DNA"/>
</dbReference>
<dbReference type="SUPFAM" id="SSF46894">
    <property type="entry name" value="C-terminal effector domain of the bipartite response regulators"/>
    <property type="match status" value="1"/>
</dbReference>
<keyword evidence="7" id="KW-0804">Transcription</keyword>
<dbReference type="InterPro" id="IPR036388">
    <property type="entry name" value="WH-like_DNA-bd_sf"/>
</dbReference>
<evidence type="ECO:0000256" key="1">
    <source>
        <dbReference type="ARBA" id="ARBA00004496"/>
    </source>
</evidence>
<feature type="modified residue" description="4-aspartylphosphate" evidence="8">
    <location>
        <position position="54"/>
    </location>
</feature>
<dbReference type="RefSeq" id="WP_377927662.1">
    <property type="nucleotide sequence ID" value="NZ_JBHUEM010000008.1"/>
</dbReference>
<evidence type="ECO:0000259" key="10">
    <source>
        <dbReference type="PROSITE" id="PS50110"/>
    </source>
</evidence>
<dbReference type="InterPro" id="IPR011006">
    <property type="entry name" value="CheY-like_superfamily"/>
</dbReference>
<dbReference type="InterPro" id="IPR039420">
    <property type="entry name" value="WalR-like"/>
</dbReference>
<feature type="domain" description="Response regulatory" evidence="10">
    <location>
        <begin position="5"/>
        <end position="118"/>
    </location>
</feature>
<evidence type="ECO:0000256" key="2">
    <source>
        <dbReference type="ARBA" id="ARBA00022490"/>
    </source>
</evidence>
<organism evidence="12 13">
    <name type="scientific">Bacillus salitolerans</name>
    <dbReference type="NCBI Taxonomy" id="1437434"/>
    <lineage>
        <taxon>Bacteria</taxon>
        <taxon>Bacillati</taxon>
        <taxon>Bacillota</taxon>
        <taxon>Bacilli</taxon>
        <taxon>Bacillales</taxon>
        <taxon>Bacillaceae</taxon>
        <taxon>Bacillus</taxon>
    </lineage>
</organism>
<dbReference type="SMART" id="SM00448">
    <property type="entry name" value="REC"/>
    <property type="match status" value="1"/>
</dbReference>
<evidence type="ECO:0000256" key="4">
    <source>
        <dbReference type="ARBA" id="ARBA00023012"/>
    </source>
</evidence>
<protein>
    <submittedName>
        <fullName evidence="12">Response regulator transcription factor</fullName>
    </submittedName>
</protein>
<accession>A0ABW4LMY0</accession>
<dbReference type="InterPro" id="IPR001789">
    <property type="entry name" value="Sig_transdc_resp-reg_receiver"/>
</dbReference>
<keyword evidence="13" id="KW-1185">Reference proteome</keyword>
<dbReference type="Pfam" id="PF00486">
    <property type="entry name" value="Trans_reg_C"/>
    <property type="match status" value="1"/>
</dbReference>
<dbReference type="PROSITE" id="PS51755">
    <property type="entry name" value="OMPR_PHOB"/>
    <property type="match status" value="1"/>
</dbReference>
<keyword evidence="3 8" id="KW-0597">Phosphoprotein</keyword>
<dbReference type="Gene3D" id="6.10.250.690">
    <property type="match status" value="1"/>
</dbReference>
<feature type="DNA-binding region" description="OmpR/PhoB-type" evidence="9">
    <location>
        <begin position="132"/>
        <end position="231"/>
    </location>
</feature>
<proteinExistence type="predicted"/>
<evidence type="ECO:0000256" key="3">
    <source>
        <dbReference type="ARBA" id="ARBA00022553"/>
    </source>
</evidence>
<reference evidence="13" key="1">
    <citation type="journal article" date="2019" name="Int. J. Syst. Evol. Microbiol.">
        <title>The Global Catalogue of Microorganisms (GCM) 10K type strain sequencing project: providing services to taxonomists for standard genome sequencing and annotation.</title>
        <authorList>
            <consortium name="The Broad Institute Genomics Platform"/>
            <consortium name="The Broad Institute Genome Sequencing Center for Infectious Disease"/>
            <person name="Wu L."/>
            <person name="Ma J."/>
        </authorList>
    </citation>
    <scope>NUCLEOTIDE SEQUENCE [LARGE SCALE GENOMIC DNA]</scope>
    <source>
        <strain evidence="13">CCUG 49339</strain>
    </source>
</reference>
<dbReference type="CDD" id="cd00383">
    <property type="entry name" value="trans_reg_C"/>
    <property type="match status" value="1"/>
</dbReference>
<evidence type="ECO:0000256" key="8">
    <source>
        <dbReference type="PROSITE-ProRule" id="PRU00169"/>
    </source>
</evidence>
<evidence type="ECO:0000259" key="11">
    <source>
        <dbReference type="PROSITE" id="PS51755"/>
    </source>
</evidence>
<evidence type="ECO:0000256" key="5">
    <source>
        <dbReference type="ARBA" id="ARBA00023015"/>
    </source>
</evidence>
<evidence type="ECO:0000313" key="12">
    <source>
        <dbReference type="EMBL" id="MFD1736505.1"/>
    </source>
</evidence>
<name>A0ABW4LMY0_9BACI</name>
<dbReference type="Gene3D" id="3.40.50.2300">
    <property type="match status" value="1"/>
</dbReference>
<sequence>MEKDTILIVEDEREIGELVRDYLHIDGYKVILSFDGEDGMLAFEKEQPSLVVLDIMLPKLNGIEVCRKIRSVSNIPIIMMSAKKSDTDKIIGLGIGADDYITKPFSPSELVARIKAQLRRYHQFSVQSIPQNRTLKVQDLEIDIQGYNVYVSGNQIELSGKEFQLLHYLAANTGQVFSKEQLFNQIWGYDTYGDMNTVTVYIRKIREKIEFDPSNPTYIKTVWGIGYKFDGTTR</sequence>
<evidence type="ECO:0000313" key="13">
    <source>
        <dbReference type="Proteomes" id="UP001597214"/>
    </source>
</evidence>
<keyword evidence="5" id="KW-0805">Transcription regulation</keyword>
<dbReference type="PANTHER" id="PTHR48111:SF40">
    <property type="entry name" value="PHOSPHATE REGULON TRANSCRIPTIONAL REGULATORY PROTEIN PHOB"/>
    <property type="match status" value="1"/>
</dbReference>
<dbReference type="SMART" id="SM00862">
    <property type="entry name" value="Trans_reg_C"/>
    <property type="match status" value="1"/>
</dbReference>